<comment type="caution">
    <text evidence="1">The sequence shown here is derived from an EMBL/GenBank/DDBJ whole genome shotgun (WGS) entry which is preliminary data.</text>
</comment>
<dbReference type="AlphaFoldDB" id="A0A1Y4T1N7"/>
<organism evidence="1 2">
    <name type="scientific">Massilimicrobiota timonensis</name>
    <dbReference type="NCBI Taxonomy" id="1776392"/>
    <lineage>
        <taxon>Bacteria</taxon>
        <taxon>Bacillati</taxon>
        <taxon>Bacillota</taxon>
        <taxon>Erysipelotrichia</taxon>
        <taxon>Erysipelotrichales</taxon>
        <taxon>Erysipelotrichaceae</taxon>
        <taxon>Massilimicrobiota</taxon>
    </lineage>
</organism>
<name>A0A1Y4T1N7_9FIRM</name>
<proteinExistence type="predicted"/>
<reference evidence="1 2" key="1">
    <citation type="journal article" date="2018" name="BMC Genomics">
        <title>Whole genome sequencing and function prediction of 133 gut anaerobes isolated from chicken caecum in pure cultures.</title>
        <authorList>
            <person name="Medvecky M."/>
            <person name="Cejkova D."/>
            <person name="Polansky O."/>
            <person name="Karasova D."/>
            <person name="Kubasova T."/>
            <person name="Cizek A."/>
            <person name="Rychlik I."/>
        </authorList>
    </citation>
    <scope>NUCLEOTIDE SEQUENCE [LARGE SCALE GENOMIC DNA]</scope>
    <source>
        <strain evidence="1 2">An13</strain>
    </source>
</reference>
<dbReference type="EMBL" id="NFLJ01000004">
    <property type="protein sequence ID" value="OUQ36097.1"/>
    <property type="molecule type" value="Genomic_DNA"/>
</dbReference>
<evidence type="ECO:0000313" key="1">
    <source>
        <dbReference type="EMBL" id="OUQ36097.1"/>
    </source>
</evidence>
<gene>
    <name evidence="1" type="ORF">B5E75_02140</name>
</gene>
<accession>A0A1Y4T1N7</accession>
<protein>
    <submittedName>
        <fullName evidence="1">Uncharacterized protein</fullName>
    </submittedName>
</protein>
<dbReference type="Proteomes" id="UP000195305">
    <property type="component" value="Unassembled WGS sequence"/>
</dbReference>
<dbReference type="RefSeq" id="WP_087357150.1">
    <property type="nucleotide sequence ID" value="NZ_NFLJ01000004.1"/>
</dbReference>
<evidence type="ECO:0000313" key="2">
    <source>
        <dbReference type="Proteomes" id="UP000195305"/>
    </source>
</evidence>
<keyword evidence="2" id="KW-1185">Reference proteome</keyword>
<sequence length="195" mass="23289">MKRFVILLMLIVFMWGCQEKEIVSLTEVNHLNETADEMQDRDYDYFFQVEIDTSRKDVKVIEIRHYKDGEIIDRPLLFMKTNENRDGIPPIQYVYIGYQFENCQGSHQNVDSLKVTSYFYGPATETIDEYPALIFESIDDQVECQRNQIKYCQIIEEKNQKYYICPIFLEKNVNQDLSIQEMIDQGYEMIVLEIR</sequence>